<evidence type="ECO:0000256" key="6">
    <source>
        <dbReference type="ARBA" id="ARBA00022679"/>
    </source>
</evidence>
<dbReference type="FunFam" id="2.170.270.10:FF:000002">
    <property type="entry name" value="Histone-lysine N-methyltransferase"/>
    <property type="match status" value="1"/>
</dbReference>
<dbReference type="SMART" id="SM00249">
    <property type="entry name" value="PHD"/>
    <property type="match status" value="5"/>
</dbReference>
<dbReference type="Gene3D" id="2.170.270.10">
    <property type="entry name" value="SET domain"/>
    <property type="match status" value="1"/>
</dbReference>
<dbReference type="PROSITE" id="PS51215">
    <property type="entry name" value="AWS"/>
    <property type="match status" value="1"/>
</dbReference>
<organism evidence="23 24">
    <name type="scientific">Ridgeia piscesae</name>
    <name type="common">Tubeworm</name>
    <dbReference type="NCBI Taxonomy" id="27915"/>
    <lineage>
        <taxon>Eukaryota</taxon>
        <taxon>Metazoa</taxon>
        <taxon>Spiralia</taxon>
        <taxon>Lophotrochozoa</taxon>
        <taxon>Annelida</taxon>
        <taxon>Polychaeta</taxon>
        <taxon>Sedentaria</taxon>
        <taxon>Canalipalpata</taxon>
        <taxon>Sabellida</taxon>
        <taxon>Siboglinidae</taxon>
        <taxon>Ridgeia</taxon>
    </lineage>
</organism>
<feature type="region of interest" description="Disordered" evidence="16">
    <location>
        <begin position="557"/>
        <end position="597"/>
    </location>
</feature>
<feature type="compositionally biased region" description="Basic residues" evidence="16">
    <location>
        <begin position="405"/>
        <end position="414"/>
    </location>
</feature>
<keyword evidence="4" id="KW-0597">Phosphoprotein</keyword>
<dbReference type="PROSITE" id="PS50118">
    <property type="entry name" value="HMG_BOX_2"/>
    <property type="match status" value="1"/>
</dbReference>
<reference evidence="23" key="1">
    <citation type="journal article" date="2023" name="Mol. Biol. Evol.">
        <title>Third-Generation Sequencing Reveals the Adaptive Role of the Epigenome in Three Deep-Sea Polychaetes.</title>
        <authorList>
            <person name="Perez M."/>
            <person name="Aroh O."/>
            <person name="Sun Y."/>
            <person name="Lan Y."/>
            <person name="Juniper S.K."/>
            <person name="Young C.R."/>
            <person name="Angers B."/>
            <person name="Qian P.Y."/>
        </authorList>
    </citation>
    <scope>NUCLEOTIDE SEQUENCE</scope>
    <source>
        <strain evidence="23">R07B-5</strain>
    </source>
</reference>
<dbReference type="CDD" id="cd15567">
    <property type="entry name" value="PHD4_NSD"/>
    <property type="match status" value="1"/>
</dbReference>
<accession>A0AAD9JK57</accession>
<comment type="subcellular location">
    <subcellularLocation>
        <location evidence="2">Chromosome</location>
    </subcellularLocation>
    <subcellularLocation>
        <location evidence="1">Nucleus</location>
    </subcellularLocation>
</comment>
<dbReference type="SUPFAM" id="SSF63748">
    <property type="entry name" value="Tudor/PWWP/MBT"/>
    <property type="match status" value="2"/>
</dbReference>
<evidence type="ECO:0000256" key="2">
    <source>
        <dbReference type="ARBA" id="ARBA00004286"/>
    </source>
</evidence>
<feature type="domain" description="HMG box" evidence="18">
    <location>
        <begin position="423"/>
        <end position="472"/>
    </location>
</feature>
<dbReference type="InterPro" id="IPR001965">
    <property type="entry name" value="Znf_PHD"/>
</dbReference>
<dbReference type="PANTHER" id="PTHR22884">
    <property type="entry name" value="SET DOMAIN PROTEINS"/>
    <property type="match status" value="1"/>
</dbReference>
<dbReference type="InterPro" id="IPR059153">
    <property type="entry name" value="NSD_PHD-1st"/>
</dbReference>
<feature type="domain" description="PWWP" evidence="20">
    <location>
        <begin position="227"/>
        <end position="291"/>
    </location>
</feature>
<feature type="region of interest" description="Disordered" evidence="16">
    <location>
        <begin position="1170"/>
        <end position="1191"/>
    </location>
</feature>
<evidence type="ECO:0000256" key="12">
    <source>
        <dbReference type="ARBA" id="ARBA00022853"/>
    </source>
</evidence>
<keyword evidence="10 14" id="KW-0863">Zinc-finger</keyword>
<name>A0AAD9JK57_RIDPI</name>
<dbReference type="SMART" id="SM00293">
    <property type="entry name" value="PWWP"/>
    <property type="match status" value="2"/>
</dbReference>
<dbReference type="PROSITE" id="PS50812">
    <property type="entry name" value="PWWP"/>
    <property type="match status" value="2"/>
</dbReference>
<dbReference type="InterPro" id="IPR001214">
    <property type="entry name" value="SET_dom"/>
</dbReference>
<dbReference type="SMART" id="SM00508">
    <property type="entry name" value="PostSET"/>
    <property type="match status" value="1"/>
</dbReference>
<keyword evidence="3" id="KW-0158">Chromosome</keyword>
<feature type="region of interest" description="Disordered" evidence="16">
    <location>
        <begin position="167"/>
        <end position="194"/>
    </location>
</feature>
<dbReference type="SUPFAM" id="SSF82199">
    <property type="entry name" value="SET domain"/>
    <property type="match status" value="1"/>
</dbReference>
<evidence type="ECO:0000256" key="8">
    <source>
        <dbReference type="ARBA" id="ARBA00022723"/>
    </source>
</evidence>
<dbReference type="GO" id="GO:0032259">
    <property type="term" value="P:methylation"/>
    <property type="evidence" value="ECO:0007669"/>
    <property type="project" value="UniProtKB-KW"/>
</dbReference>
<dbReference type="Pfam" id="PF00855">
    <property type="entry name" value="PWWP"/>
    <property type="match status" value="2"/>
</dbReference>
<dbReference type="GO" id="GO:0003677">
    <property type="term" value="F:DNA binding"/>
    <property type="evidence" value="ECO:0007669"/>
    <property type="project" value="UniProtKB-UniRule"/>
</dbReference>
<evidence type="ECO:0000256" key="16">
    <source>
        <dbReference type="SAM" id="MobiDB-lite"/>
    </source>
</evidence>
<dbReference type="InterPro" id="IPR006560">
    <property type="entry name" value="AWS_dom"/>
</dbReference>
<feature type="domain" description="PWWP" evidence="20">
    <location>
        <begin position="835"/>
        <end position="897"/>
    </location>
</feature>
<dbReference type="GO" id="GO:0140938">
    <property type="term" value="F:histone H3 methyltransferase activity"/>
    <property type="evidence" value="ECO:0007669"/>
    <property type="project" value="UniProtKB-ARBA"/>
</dbReference>
<dbReference type="Gene3D" id="2.30.30.140">
    <property type="match status" value="2"/>
</dbReference>
<dbReference type="InterPro" id="IPR050777">
    <property type="entry name" value="SET2_Histone-Lys_MeTrsfase"/>
</dbReference>
<evidence type="ECO:0000313" key="23">
    <source>
        <dbReference type="EMBL" id="KAK2154206.1"/>
    </source>
</evidence>
<dbReference type="Pfam" id="PF22908">
    <property type="entry name" value="PHD_NSD"/>
    <property type="match status" value="1"/>
</dbReference>
<evidence type="ECO:0000256" key="13">
    <source>
        <dbReference type="ARBA" id="ARBA00023242"/>
    </source>
</evidence>
<dbReference type="FunFam" id="2.30.30.140:FF:000057">
    <property type="entry name" value="Histone-lysine N-methyltransferase NSD2"/>
    <property type="match status" value="1"/>
</dbReference>
<evidence type="ECO:0000256" key="3">
    <source>
        <dbReference type="ARBA" id="ARBA00022454"/>
    </source>
</evidence>
<feature type="domain" description="AWS" evidence="22">
    <location>
        <begin position="969"/>
        <end position="1019"/>
    </location>
</feature>
<evidence type="ECO:0000259" key="21">
    <source>
        <dbReference type="PROSITE" id="PS50868"/>
    </source>
</evidence>
<dbReference type="InterPro" id="IPR013083">
    <property type="entry name" value="Znf_RING/FYVE/PHD"/>
</dbReference>
<keyword evidence="11" id="KW-0862">Zinc</keyword>
<evidence type="ECO:0000259" key="20">
    <source>
        <dbReference type="PROSITE" id="PS50812"/>
    </source>
</evidence>
<dbReference type="InterPro" id="IPR003616">
    <property type="entry name" value="Post-SET_dom"/>
</dbReference>
<dbReference type="SMART" id="SM00570">
    <property type="entry name" value="AWS"/>
    <property type="match status" value="1"/>
</dbReference>
<evidence type="ECO:0000256" key="11">
    <source>
        <dbReference type="ARBA" id="ARBA00022833"/>
    </source>
</evidence>
<dbReference type="FunFam" id="3.30.40.10:FF:000205">
    <property type="entry name" value="Histone-lysine N-methyltransferase"/>
    <property type="match status" value="1"/>
</dbReference>
<dbReference type="Pfam" id="PF23011">
    <property type="entry name" value="PHD-1st_NSD"/>
    <property type="match status" value="1"/>
</dbReference>
<dbReference type="CDD" id="cd15564">
    <property type="entry name" value="PHD1_NSD"/>
    <property type="match status" value="1"/>
</dbReference>
<dbReference type="InterPro" id="IPR046341">
    <property type="entry name" value="SET_dom_sf"/>
</dbReference>
<dbReference type="InterPro" id="IPR055198">
    <property type="entry name" value="NSD_PHD"/>
</dbReference>
<sequence>MASSSPHGNGVTGGDQVTGQAVPVIRHNLPQVPTLTQHPRMAMSKTNSHSVSTDDHPPQYANIVPMETVCQGQTLATNTQPLLVTPTPPSDGTTVTCDSPSVKLHSACPSQSAPIPSPPIKLRIRRSFHEGTLCSHSTPTPTTQTHEQMAASTVCVPMHPVAPPLSVATGFPPTRFGRAKTKGDIKKQLMEKKRDRKMQEASRDAAIKQEALAPPVTAEKLPARWLVGDLMWAKVSGHPWWPCMVAYDPYQGIYTRIKGDLRQTRLYHVQFFGNEAERGWVSEGAMIPFEGKKAFERFCVEMIAKHKKDRDRYIVKQGRRKAWEVAVVATEEALPMSRLERQQTYTFVYEPTEPVATKSAPDSQQVAALSNGVAVQKRKYVKRKVQAVDEGGVDGTASPLPASPPRKRMRHLRPQRSSPRKLADQFATQFAVFRQKRRDSVREENPADSDEQVEKRLQELWEGLSDEDRAKFIPMGSDVTNITEMMTKSVGAVVQRSGRVSRPSKKKLEAEGEIFATTPKTAKTIATVPTVKSEDAKKDLTTEKEIDDIIESVASGAGEIWTPDTKSESEDTESQASSVKTEEIPPGSAARHKVNSSESTGVEEIELFRLSNAGPVKKEHVCLLCEKPGELITCNGPTTACHSSFHLSCVGLKSVPVDPFVCDECTTGSHTCFVCKKTGPEMKRCGVPLCGRFYHQECVVKLPLTRSENHHFYCPLHTCATCAGGNPKNIKATKGRMYRCVRCPTAYHVGDFCVAAGTVYLAGFNIICSEHFQPVKSQTHHAHVNVSWCFQCSSGGTLLCCETCPAAYHAECLNIQPPEGSWYCKSCSSGNKPLYGDIVWVKVGNYRWWPGEICHPKNVPQNIQEKPHQVGEFPVHFFGSNDYFWTHRARLFLFQEGDKGTQTATAKGLAKVFQKAVKEATAAFKLWTAAKAQREEQLQERNDRKPAPYRHIKVNFPIGSVQIRKADLSEIPRCECSPSGDAPCGSDSECINRMMLYECHPAVCRAGDRCRNQRFQRREYPEVRPMKVASRGWGLETLVDIKKGQFVNEYVGDLVDEEECKRRMIQAHADNITNFYMLTLDKNRIIDAGPKGNFSRFMNHSCEPNLDTQKWHVNGDVRVGLFAIKDISAGSELTFNYNLDCLGNEKRVCRCGATNCSGFLGVRPKTAAAAESEKRARDAKRKRRKSRVRPDAQREHDDACYRCGEGGELMLCDKYKCPKVYHLKCLKLNKPPHG</sequence>
<dbReference type="InterPro" id="IPR055197">
    <property type="entry name" value="PHDvar_NSD"/>
</dbReference>
<dbReference type="GO" id="GO:0016279">
    <property type="term" value="F:protein-lysine N-methyltransferase activity"/>
    <property type="evidence" value="ECO:0007669"/>
    <property type="project" value="UniProtKB-ARBA"/>
</dbReference>
<keyword evidence="24" id="KW-1185">Reference proteome</keyword>
<dbReference type="SMART" id="SM00317">
    <property type="entry name" value="SET"/>
    <property type="match status" value="1"/>
</dbReference>
<feature type="region of interest" description="Disordered" evidence="16">
    <location>
        <begin position="391"/>
        <end position="424"/>
    </location>
</feature>
<keyword evidence="9" id="KW-0677">Repeat</keyword>
<evidence type="ECO:0000256" key="14">
    <source>
        <dbReference type="PROSITE-ProRule" id="PRU00146"/>
    </source>
</evidence>
<dbReference type="CDD" id="cd15568">
    <property type="entry name" value="PHD5_NSD"/>
    <property type="match status" value="1"/>
</dbReference>
<dbReference type="InterPro" id="IPR000313">
    <property type="entry name" value="PWWP_dom"/>
</dbReference>
<keyword evidence="5" id="KW-0489">Methyltransferase</keyword>
<dbReference type="InterPro" id="IPR019786">
    <property type="entry name" value="Zinc_finger_PHD-type_CS"/>
</dbReference>
<dbReference type="GO" id="GO:0008270">
    <property type="term" value="F:zinc ion binding"/>
    <property type="evidence" value="ECO:0007669"/>
    <property type="project" value="UniProtKB-KW"/>
</dbReference>
<comment type="caution">
    <text evidence="23">The sequence shown here is derived from an EMBL/GenBank/DDBJ whole genome shotgun (WGS) entry which is preliminary data.</text>
</comment>
<evidence type="ECO:0000259" key="22">
    <source>
        <dbReference type="PROSITE" id="PS51215"/>
    </source>
</evidence>
<feature type="compositionally biased region" description="Basic residues" evidence="16">
    <location>
        <begin position="1177"/>
        <end position="1187"/>
    </location>
</feature>
<dbReference type="CDD" id="cd05838">
    <property type="entry name" value="PWWP_NSD_rpt2"/>
    <property type="match status" value="1"/>
</dbReference>
<dbReference type="PROSITE" id="PS50868">
    <property type="entry name" value="POST_SET"/>
    <property type="match status" value="1"/>
</dbReference>
<dbReference type="PROSITE" id="PS01359">
    <property type="entry name" value="ZF_PHD_1"/>
    <property type="match status" value="1"/>
</dbReference>
<gene>
    <name evidence="23" type="ORF">NP493_2211g00002</name>
</gene>
<dbReference type="Gene3D" id="1.10.30.10">
    <property type="entry name" value="High mobility group box domain"/>
    <property type="match status" value="1"/>
</dbReference>
<feature type="domain" description="Post-SET" evidence="21">
    <location>
        <begin position="1145"/>
        <end position="1161"/>
    </location>
</feature>
<dbReference type="CDD" id="cd15565">
    <property type="entry name" value="PHD2_NSD"/>
    <property type="match status" value="1"/>
</dbReference>
<keyword evidence="12" id="KW-0156">Chromatin regulator</keyword>
<feature type="domain" description="SET" evidence="19">
    <location>
        <begin position="1013"/>
        <end position="1138"/>
    </location>
</feature>
<dbReference type="InterPro" id="IPR036910">
    <property type="entry name" value="HMG_box_dom_sf"/>
</dbReference>
<protein>
    <submittedName>
        <fullName evidence="23">Uncharacterized protein</fullName>
    </submittedName>
</protein>
<feature type="domain" description="PHD-type" evidence="17">
    <location>
        <begin position="619"/>
        <end position="668"/>
    </location>
</feature>
<dbReference type="InterPro" id="IPR011011">
    <property type="entry name" value="Znf_FYVE_PHD"/>
</dbReference>
<dbReference type="Pfam" id="PF23004">
    <property type="entry name" value="PHDvar_NSD"/>
    <property type="match status" value="1"/>
</dbReference>
<dbReference type="Pfam" id="PF00505">
    <property type="entry name" value="HMG_box"/>
    <property type="match status" value="1"/>
</dbReference>
<evidence type="ECO:0000259" key="19">
    <source>
        <dbReference type="PROSITE" id="PS50280"/>
    </source>
</evidence>
<evidence type="ECO:0000256" key="10">
    <source>
        <dbReference type="ARBA" id="ARBA00022771"/>
    </source>
</evidence>
<dbReference type="SUPFAM" id="SSF47095">
    <property type="entry name" value="HMG-box"/>
    <property type="match status" value="1"/>
</dbReference>
<dbReference type="Pfam" id="PF17907">
    <property type="entry name" value="AWS"/>
    <property type="match status" value="1"/>
</dbReference>
<keyword evidence="7" id="KW-0949">S-adenosyl-L-methionine</keyword>
<dbReference type="Gene3D" id="3.30.40.10">
    <property type="entry name" value="Zinc/RING finger domain, C3HC4 (zinc finger)"/>
    <property type="match status" value="4"/>
</dbReference>
<dbReference type="Proteomes" id="UP001209878">
    <property type="component" value="Unassembled WGS sequence"/>
</dbReference>
<dbReference type="InterPro" id="IPR009071">
    <property type="entry name" value="HMG_box_dom"/>
</dbReference>
<dbReference type="Pfam" id="PF00856">
    <property type="entry name" value="SET"/>
    <property type="match status" value="1"/>
</dbReference>
<dbReference type="CDD" id="cd19173">
    <property type="entry name" value="SET_NSD"/>
    <property type="match status" value="1"/>
</dbReference>
<keyword evidence="8" id="KW-0479">Metal-binding</keyword>
<proteinExistence type="predicted"/>
<evidence type="ECO:0000256" key="15">
    <source>
        <dbReference type="PROSITE-ProRule" id="PRU00267"/>
    </source>
</evidence>
<keyword evidence="15" id="KW-0238">DNA-binding</keyword>
<dbReference type="SUPFAM" id="SSF57903">
    <property type="entry name" value="FYVE/PHD zinc finger"/>
    <property type="match status" value="4"/>
</dbReference>
<evidence type="ECO:0000256" key="5">
    <source>
        <dbReference type="ARBA" id="ARBA00022603"/>
    </source>
</evidence>
<keyword evidence="13 15" id="KW-0539">Nucleus</keyword>
<dbReference type="PROSITE" id="PS50280">
    <property type="entry name" value="SET"/>
    <property type="match status" value="1"/>
</dbReference>
<evidence type="ECO:0000259" key="17">
    <source>
        <dbReference type="PROSITE" id="PS50016"/>
    </source>
</evidence>
<dbReference type="InterPro" id="IPR019787">
    <property type="entry name" value="Znf_PHD-finger"/>
</dbReference>
<dbReference type="PROSITE" id="PS50016">
    <property type="entry name" value="ZF_PHD_2"/>
    <property type="match status" value="2"/>
</dbReference>
<evidence type="ECO:0000256" key="9">
    <source>
        <dbReference type="ARBA" id="ARBA00022737"/>
    </source>
</evidence>
<evidence type="ECO:0000259" key="18">
    <source>
        <dbReference type="PROSITE" id="PS50118"/>
    </source>
</evidence>
<feature type="domain" description="PHD-type" evidence="17">
    <location>
        <begin position="786"/>
        <end position="830"/>
    </location>
</feature>
<feature type="DNA-binding region" description="HMG box" evidence="15">
    <location>
        <begin position="423"/>
        <end position="472"/>
    </location>
</feature>
<dbReference type="GO" id="GO:0005694">
    <property type="term" value="C:chromosome"/>
    <property type="evidence" value="ECO:0007669"/>
    <property type="project" value="UniProtKB-SubCell"/>
</dbReference>
<dbReference type="AlphaFoldDB" id="A0AAD9JK57"/>
<evidence type="ECO:0000256" key="7">
    <source>
        <dbReference type="ARBA" id="ARBA00022691"/>
    </source>
</evidence>
<dbReference type="EMBL" id="JAODUO010002208">
    <property type="protein sequence ID" value="KAK2154206.1"/>
    <property type="molecule type" value="Genomic_DNA"/>
</dbReference>
<keyword evidence="6" id="KW-0808">Transferase</keyword>
<evidence type="ECO:0000256" key="4">
    <source>
        <dbReference type="ARBA" id="ARBA00022553"/>
    </source>
</evidence>
<evidence type="ECO:0000313" key="24">
    <source>
        <dbReference type="Proteomes" id="UP001209878"/>
    </source>
</evidence>
<dbReference type="CDD" id="cd20144">
    <property type="entry name" value="PWWP_NSD_rpt1"/>
    <property type="match status" value="1"/>
</dbReference>
<dbReference type="GO" id="GO:0005634">
    <property type="term" value="C:nucleus"/>
    <property type="evidence" value="ECO:0007669"/>
    <property type="project" value="UniProtKB-SubCell"/>
</dbReference>
<feature type="compositionally biased region" description="Basic and acidic residues" evidence="16">
    <location>
        <begin position="181"/>
        <end position="194"/>
    </location>
</feature>
<evidence type="ECO:0000256" key="1">
    <source>
        <dbReference type="ARBA" id="ARBA00004123"/>
    </source>
</evidence>
<dbReference type="FunFam" id="2.30.30.140:FF:000099">
    <property type="entry name" value="Histone-lysine N-methyltransferase"/>
    <property type="match status" value="1"/>
</dbReference>